<feature type="domain" description="C2H2-type" evidence="12">
    <location>
        <begin position="184"/>
        <end position="211"/>
    </location>
</feature>
<evidence type="ECO:0000313" key="15">
    <source>
        <dbReference type="Proteomes" id="UP001497497"/>
    </source>
</evidence>
<dbReference type="GO" id="GO:0005634">
    <property type="term" value="C:nucleus"/>
    <property type="evidence" value="ECO:0007669"/>
    <property type="project" value="UniProtKB-SubCell"/>
</dbReference>
<dbReference type="FunFam" id="3.30.160.60:FF:000446">
    <property type="entry name" value="Zinc finger protein"/>
    <property type="match status" value="1"/>
</dbReference>
<keyword evidence="6" id="KW-0862">Zinc</keyword>
<organism evidence="14 15">
    <name type="scientific">Lymnaea stagnalis</name>
    <name type="common">Great pond snail</name>
    <name type="synonym">Helix stagnalis</name>
    <dbReference type="NCBI Taxonomy" id="6523"/>
    <lineage>
        <taxon>Eukaryota</taxon>
        <taxon>Metazoa</taxon>
        <taxon>Spiralia</taxon>
        <taxon>Lophotrochozoa</taxon>
        <taxon>Mollusca</taxon>
        <taxon>Gastropoda</taxon>
        <taxon>Heterobranchia</taxon>
        <taxon>Euthyneura</taxon>
        <taxon>Panpulmonata</taxon>
        <taxon>Hygrophila</taxon>
        <taxon>Lymnaeoidea</taxon>
        <taxon>Lymnaeidae</taxon>
        <taxon>Lymnaea</taxon>
    </lineage>
</organism>
<dbReference type="InterPro" id="IPR036236">
    <property type="entry name" value="Znf_C2H2_sf"/>
</dbReference>
<dbReference type="GO" id="GO:0000981">
    <property type="term" value="F:DNA-binding transcription factor activity, RNA polymerase II-specific"/>
    <property type="evidence" value="ECO:0007669"/>
    <property type="project" value="TreeGrafter"/>
</dbReference>
<dbReference type="FunFam" id="3.30.160.60:FF:000070">
    <property type="entry name" value="zinc finger protein 689 isoform X1"/>
    <property type="match status" value="1"/>
</dbReference>
<dbReference type="GO" id="GO:0003677">
    <property type="term" value="F:DNA binding"/>
    <property type="evidence" value="ECO:0007669"/>
    <property type="project" value="UniProtKB-KW"/>
</dbReference>
<protein>
    <submittedName>
        <fullName evidence="14">Uncharacterized protein</fullName>
    </submittedName>
</protein>
<dbReference type="Pfam" id="PF21549">
    <property type="entry name" value="PRDM2_PR"/>
    <property type="match status" value="1"/>
</dbReference>
<evidence type="ECO:0000256" key="10">
    <source>
        <dbReference type="ARBA" id="ARBA00023242"/>
    </source>
</evidence>
<feature type="domain" description="C2H2-type" evidence="12">
    <location>
        <begin position="268"/>
        <end position="295"/>
    </location>
</feature>
<keyword evidence="10" id="KW-0539">Nucleus</keyword>
<evidence type="ECO:0000256" key="3">
    <source>
        <dbReference type="ARBA" id="ARBA00022723"/>
    </source>
</evidence>
<keyword evidence="9" id="KW-0804">Transcription</keyword>
<evidence type="ECO:0000256" key="6">
    <source>
        <dbReference type="ARBA" id="ARBA00022833"/>
    </source>
</evidence>
<comment type="subcellular location">
    <subcellularLocation>
        <location evidence="1">Nucleus</location>
    </subcellularLocation>
</comment>
<evidence type="ECO:0000256" key="4">
    <source>
        <dbReference type="ARBA" id="ARBA00022737"/>
    </source>
</evidence>
<name>A0AAV2I9Z7_LYMST</name>
<dbReference type="PROSITE" id="PS00028">
    <property type="entry name" value="ZINC_FINGER_C2H2_1"/>
    <property type="match status" value="4"/>
</dbReference>
<dbReference type="PROSITE" id="PS50280">
    <property type="entry name" value="SET"/>
    <property type="match status" value="1"/>
</dbReference>
<keyword evidence="7" id="KW-0805">Transcription regulation</keyword>
<dbReference type="EMBL" id="CAXITT010000566">
    <property type="protein sequence ID" value="CAL1543625.1"/>
    <property type="molecule type" value="Genomic_DNA"/>
</dbReference>
<dbReference type="FunFam" id="3.30.160.60:FF:002343">
    <property type="entry name" value="Zinc finger protein 33A"/>
    <property type="match status" value="1"/>
</dbReference>
<sequence>MRFVNCARHQDEQCVTTYQHGGEIYYRTHKDVHPGTEILVYYGDSYAKELGINIQVVGKVSRKRSAQSKVLDPVIPTSNGCVHDPSQEDRGCSPSAPVEGTDIFKCKFCTIAYSHQRYLETYLRRKHYDDYWKMKQVEIFREQTGQSNGVEKYPLQRSLKKKETSPLRVRQIKQKRTHSGEKPFKCGVCGKAFTEACNLSQHKRTHSGERPFKCDVCKKSFSRAHHLTQHNRTHSGEKPFKCDFCGKGFTATSSLSQHKRTHSGERPFKCDVCKKSFSQAFHLTQHNMTHSGEKPFKCDVCGKGFTRTIDLTRLKRTHLGEKPFSCDYAETLLRQL</sequence>
<evidence type="ECO:0000313" key="14">
    <source>
        <dbReference type="EMBL" id="CAL1543625.1"/>
    </source>
</evidence>
<dbReference type="InterPro" id="IPR013087">
    <property type="entry name" value="Znf_C2H2_type"/>
</dbReference>
<proteinExistence type="inferred from homology"/>
<comment type="caution">
    <text evidence="14">The sequence shown here is derived from an EMBL/GenBank/DDBJ whole genome shotgun (WGS) entry which is preliminary data.</text>
</comment>
<comment type="similarity">
    <text evidence="2">Belongs to the krueppel C2H2-type zinc-finger protein family.</text>
</comment>
<dbReference type="GO" id="GO:0008270">
    <property type="term" value="F:zinc ion binding"/>
    <property type="evidence" value="ECO:0007669"/>
    <property type="project" value="UniProtKB-KW"/>
</dbReference>
<dbReference type="PANTHER" id="PTHR24394">
    <property type="entry name" value="ZINC FINGER PROTEIN"/>
    <property type="match status" value="1"/>
</dbReference>
<evidence type="ECO:0000256" key="2">
    <source>
        <dbReference type="ARBA" id="ARBA00006991"/>
    </source>
</evidence>
<evidence type="ECO:0000259" key="12">
    <source>
        <dbReference type="PROSITE" id="PS50157"/>
    </source>
</evidence>
<evidence type="ECO:0000256" key="1">
    <source>
        <dbReference type="ARBA" id="ARBA00004123"/>
    </source>
</evidence>
<keyword evidence="8" id="KW-0238">DNA-binding</keyword>
<feature type="domain" description="C2H2-type" evidence="12">
    <location>
        <begin position="212"/>
        <end position="239"/>
    </location>
</feature>
<reference evidence="14 15" key="1">
    <citation type="submission" date="2024-04" db="EMBL/GenBank/DDBJ databases">
        <authorList>
            <consortium name="Genoscope - CEA"/>
            <person name="William W."/>
        </authorList>
    </citation>
    <scope>NUCLEOTIDE SEQUENCE [LARGE SCALE GENOMIC DNA]</scope>
</reference>
<dbReference type="SUPFAM" id="SSF57667">
    <property type="entry name" value="beta-beta-alpha zinc fingers"/>
    <property type="match status" value="3"/>
</dbReference>
<keyword evidence="15" id="KW-1185">Reference proteome</keyword>
<evidence type="ECO:0000259" key="13">
    <source>
        <dbReference type="PROSITE" id="PS50280"/>
    </source>
</evidence>
<gene>
    <name evidence="14" type="ORF">GSLYS_00017159001</name>
</gene>
<evidence type="ECO:0000256" key="5">
    <source>
        <dbReference type="ARBA" id="ARBA00022771"/>
    </source>
</evidence>
<evidence type="ECO:0000256" key="11">
    <source>
        <dbReference type="PROSITE-ProRule" id="PRU00042"/>
    </source>
</evidence>
<dbReference type="SMART" id="SM00355">
    <property type="entry name" value="ZnF_C2H2"/>
    <property type="match status" value="6"/>
</dbReference>
<dbReference type="Gene3D" id="3.30.160.60">
    <property type="entry name" value="Classic Zinc Finger"/>
    <property type="match status" value="5"/>
</dbReference>
<keyword evidence="4" id="KW-0677">Repeat</keyword>
<dbReference type="FunFam" id="3.30.160.60:FF:000384">
    <property type="entry name" value="Zinc finger protein 550"/>
    <property type="match status" value="2"/>
</dbReference>
<dbReference type="PANTHER" id="PTHR24394:SF44">
    <property type="entry name" value="ZINC FINGER PROTEIN 271-LIKE"/>
    <property type="match status" value="1"/>
</dbReference>
<keyword evidence="3" id="KW-0479">Metal-binding</keyword>
<dbReference type="InterPro" id="IPR001214">
    <property type="entry name" value="SET_dom"/>
</dbReference>
<dbReference type="Pfam" id="PF13894">
    <property type="entry name" value="zf-C2H2_4"/>
    <property type="match status" value="1"/>
</dbReference>
<feature type="domain" description="C2H2-type" evidence="12">
    <location>
        <begin position="240"/>
        <end position="267"/>
    </location>
</feature>
<evidence type="ECO:0000256" key="8">
    <source>
        <dbReference type="ARBA" id="ARBA00023125"/>
    </source>
</evidence>
<feature type="domain" description="SET" evidence="13">
    <location>
        <begin position="1"/>
        <end position="43"/>
    </location>
</feature>
<dbReference type="Proteomes" id="UP001497497">
    <property type="component" value="Unassembled WGS sequence"/>
</dbReference>
<dbReference type="Gene3D" id="2.170.270.10">
    <property type="entry name" value="SET domain"/>
    <property type="match status" value="1"/>
</dbReference>
<evidence type="ECO:0000256" key="9">
    <source>
        <dbReference type="ARBA" id="ARBA00023163"/>
    </source>
</evidence>
<accession>A0AAV2I9Z7</accession>
<keyword evidence="5 11" id="KW-0863">Zinc-finger</keyword>
<dbReference type="AlphaFoldDB" id="A0AAV2I9Z7"/>
<dbReference type="PROSITE" id="PS50157">
    <property type="entry name" value="ZINC_FINGER_C2H2_2"/>
    <property type="match status" value="5"/>
</dbReference>
<evidence type="ECO:0000256" key="7">
    <source>
        <dbReference type="ARBA" id="ARBA00023015"/>
    </source>
</evidence>
<dbReference type="InterPro" id="IPR046341">
    <property type="entry name" value="SET_dom_sf"/>
</dbReference>
<feature type="domain" description="C2H2-type" evidence="12">
    <location>
        <begin position="296"/>
        <end position="323"/>
    </location>
</feature>
<dbReference type="Pfam" id="PF00096">
    <property type="entry name" value="zf-C2H2"/>
    <property type="match status" value="3"/>
</dbReference>